<evidence type="ECO:0000256" key="2">
    <source>
        <dbReference type="ARBA" id="ARBA00010072"/>
    </source>
</evidence>
<dbReference type="GO" id="GO:0006865">
    <property type="term" value="P:amino acid transport"/>
    <property type="evidence" value="ECO:0007669"/>
    <property type="project" value="UniProtKB-KW"/>
</dbReference>
<organism evidence="13 14">
    <name type="scientific">Pseudomonas gingeri</name>
    <dbReference type="NCBI Taxonomy" id="117681"/>
    <lineage>
        <taxon>Bacteria</taxon>
        <taxon>Pseudomonadati</taxon>
        <taxon>Pseudomonadota</taxon>
        <taxon>Gammaproteobacteria</taxon>
        <taxon>Pseudomonadales</taxon>
        <taxon>Pseudomonadaceae</taxon>
        <taxon>Pseudomonas</taxon>
    </lineage>
</organism>
<dbReference type="InterPro" id="IPR010065">
    <property type="entry name" value="AA_ABC_transptr_permease_3TM"/>
</dbReference>
<evidence type="ECO:0000313" key="14">
    <source>
        <dbReference type="Proteomes" id="UP000520592"/>
    </source>
</evidence>
<evidence type="ECO:0000256" key="6">
    <source>
        <dbReference type="ARBA" id="ARBA00022692"/>
    </source>
</evidence>
<dbReference type="Proteomes" id="UP000520592">
    <property type="component" value="Unassembled WGS sequence"/>
</dbReference>
<evidence type="ECO:0000256" key="1">
    <source>
        <dbReference type="ARBA" id="ARBA00004429"/>
    </source>
</evidence>
<dbReference type="InterPro" id="IPR043429">
    <property type="entry name" value="ArtM/GltK/GlnP/TcyL/YhdX-like"/>
</dbReference>
<sequence>MDFGFLLDCLRRLLQGVPLTLRLTLFSCLIGFVLAWVLCAMRLSKRRWLDYPARVFVDVFRGTPLLVQLFIIYYGLGQFAWLRESFAWAYLREAYWCVLLALSLNTAAYTSEILRGGVLSVPGGQKEAAVSMGLSSPQIWRYVVLPLAWRQMLPAYGNEIILMVKSTSLASIVTLMEVTGIAARLVSESYRPVEVFICAGALYLAFNFLVTRVVMLLELRLRRGMRRGH</sequence>
<dbReference type="AlphaFoldDB" id="A0A7Y7YDU3"/>
<comment type="caution">
    <text evidence="13">The sequence shown here is derived from an EMBL/GenBank/DDBJ whole genome shotgun (WGS) entry which is preliminary data.</text>
</comment>
<keyword evidence="4" id="KW-1003">Cell membrane</keyword>
<keyword evidence="7" id="KW-0029">Amino-acid transport</keyword>
<dbReference type="InterPro" id="IPR000515">
    <property type="entry name" value="MetI-like"/>
</dbReference>
<accession>A0A7Y7YDU3</accession>
<evidence type="ECO:0000256" key="3">
    <source>
        <dbReference type="ARBA" id="ARBA00022448"/>
    </source>
</evidence>
<name>A0A7Y7YDU3_9PSED</name>
<protein>
    <recommendedName>
        <fullName evidence="10">Arginine ABC transporter permease protein ArtM</fullName>
    </recommendedName>
</protein>
<keyword evidence="9 11" id="KW-0472">Membrane</keyword>
<dbReference type="Pfam" id="PF00528">
    <property type="entry name" value="BPD_transp_1"/>
    <property type="match status" value="1"/>
</dbReference>
<dbReference type="EMBL" id="JACAQD010000018">
    <property type="protein sequence ID" value="NWC34064.1"/>
    <property type="molecule type" value="Genomic_DNA"/>
</dbReference>
<comment type="subcellular location">
    <subcellularLocation>
        <location evidence="1">Cell inner membrane</location>
        <topology evidence="1">Multi-pass membrane protein</topology>
    </subcellularLocation>
    <subcellularLocation>
        <location evidence="11">Cell membrane</location>
        <topology evidence="11">Multi-pass membrane protein</topology>
    </subcellularLocation>
</comment>
<dbReference type="InterPro" id="IPR035906">
    <property type="entry name" value="MetI-like_sf"/>
</dbReference>
<gene>
    <name evidence="13" type="ORF">HX876_16800</name>
</gene>
<feature type="transmembrane region" description="Helical" evidence="11">
    <location>
        <begin position="193"/>
        <end position="217"/>
    </location>
</feature>
<evidence type="ECO:0000256" key="10">
    <source>
        <dbReference type="ARBA" id="ARBA00040319"/>
    </source>
</evidence>
<dbReference type="Gene3D" id="1.10.3720.10">
    <property type="entry name" value="MetI-like"/>
    <property type="match status" value="1"/>
</dbReference>
<feature type="domain" description="ABC transmembrane type-1" evidence="12">
    <location>
        <begin position="13"/>
        <end position="214"/>
    </location>
</feature>
<evidence type="ECO:0000256" key="11">
    <source>
        <dbReference type="RuleBase" id="RU363032"/>
    </source>
</evidence>
<evidence type="ECO:0000313" key="13">
    <source>
        <dbReference type="EMBL" id="NWC34064.1"/>
    </source>
</evidence>
<keyword evidence="5" id="KW-0997">Cell inner membrane</keyword>
<reference evidence="13 14" key="1">
    <citation type="submission" date="2020-04" db="EMBL/GenBank/DDBJ databases">
        <title>Molecular characterization of pseudomonads from Agaricus bisporus reveal novel blotch 2 pathogens in Western Europe.</title>
        <authorList>
            <person name="Taparia T."/>
            <person name="Krijger M."/>
            <person name="Haynes E."/>
            <person name="Elpinstone J.G."/>
            <person name="Noble R."/>
            <person name="Van Der Wolf J."/>
        </authorList>
    </citation>
    <scope>NUCLEOTIDE SEQUENCE [LARGE SCALE GENOMIC DNA]</scope>
    <source>
        <strain evidence="13 14">IPO3737</strain>
    </source>
</reference>
<dbReference type="GO" id="GO:0043190">
    <property type="term" value="C:ATP-binding cassette (ABC) transporter complex"/>
    <property type="evidence" value="ECO:0007669"/>
    <property type="project" value="InterPro"/>
</dbReference>
<evidence type="ECO:0000256" key="8">
    <source>
        <dbReference type="ARBA" id="ARBA00022989"/>
    </source>
</evidence>
<evidence type="ECO:0000256" key="7">
    <source>
        <dbReference type="ARBA" id="ARBA00022970"/>
    </source>
</evidence>
<evidence type="ECO:0000256" key="9">
    <source>
        <dbReference type="ARBA" id="ARBA00023136"/>
    </source>
</evidence>
<feature type="transmembrane region" description="Helical" evidence="11">
    <location>
        <begin position="20"/>
        <end position="43"/>
    </location>
</feature>
<keyword evidence="8 11" id="KW-1133">Transmembrane helix</keyword>
<dbReference type="NCBIfam" id="TIGR01726">
    <property type="entry name" value="HEQRo_perm_3TM"/>
    <property type="match status" value="1"/>
</dbReference>
<keyword evidence="3 11" id="KW-0813">Transport</keyword>
<dbReference type="CDD" id="cd06261">
    <property type="entry name" value="TM_PBP2"/>
    <property type="match status" value="1"/>
</dbReference>
<feature type="transmembrane region" description="Helical" evidence="11">
    <location>
        <begin position="55"/>
        <end position="76"/>
    </location>
</feature>
<dbReference type="PANTHER" id="PTHR30614:SF10">
    <property type="entry name" value="ARGININE ABC TRANSPORTER PERMEASE PROTEIN ARTM"/>
    <property type="match status" value="1"/>
</dbReference>
<dbReference type="PANTHER" id="PTHR30614">
    <property type="entry name" value="MEMBRANE COMPONENT OF AMINO ACID ABC TRANSPORTER"/>
    <property type="match status" value="1"/>
</dbReference>
<dbReference type="PROSITE" id="PS50928">
    <property type="entry name" value="ABC_TM1"/>
    <property type="match status" value="1"/>
</dbReference>
<evidence type="ECO:0000259" key="12">
    <source>
        <dbReference type="PROSITE" id="PS50928"/>
    </source>
</evidence>
<dbReference type="SUPFAM" id="SSF161098">
    <property type="entry name" value="MetI-like"/>
    <property type="match status" value="1"/>
</dbReference>
<dbReference type="GO" id="GO:0022857">
    <property type="term" value="F:transmembrane transporter activity"/>
    <property type="evidence" value="ECO:0007669"/>
    <property type="project" value="InterPro"/>
</dbReference>
<proteinExistence type="inferred from homology"/>
<evidence type="ECO:0000256" key="4">
    <source>
        <dbReference type="ARBA" id="ARBA00022475"/>
    </source>
</evidence>
<comment type="similarity">
    <text evidence="2">Belongs to the binding-protein-dependent transport system permease family. HisMQ subfamily.</text>
</comment>
<keyword evidence="6 11" id="KW-0812">Transmembrane</keyword>
<evidence type="ECO:0000256" key="5">
    <source>
        <dbReference type="ARBA" id="ARBA00022519"/>
    </source>
</evidence>